<protein>
    <submittedName>
        <fullName evidence="1">Uncharacterized protein</fullName>
    </submittedName>
</protein>
<evidence type="ECO:0000313" key="1">
    <source>
        <dbReference type="EMBL" id="AEI49198.1"/>
    </source>
</evidence>
<proteinExistence type="predicted"/>
<accession>A0A7U4E6F3</accession>
<dbReference type="AlphaFoldDB" id="A0A7U4E6F3"/>
<reference evidence="1 2" key="2">
    <citation type="journal article" date="2012" name="Stand. Genomic Sci.">
        <title>Complete genome sequence of the aquatic bacterium Runella slithyformis type strain (LSU 4(T)).</title>
        <authorList>
            <person name="Copeland A."/>
            <person name="Zhang X."/>
            <person name="Misra M."/>
            <person name="Lapidus A."/>
            <person name="Nolan M."/>
            <person name="Lucas S."/>
            <person name="Deshpande S."/>
            <person name="Cheng J.F."/>
            <person name="Tapia R."/>
            <person name="Goodwin L.A."/>
            <person name="Pitluck S."/>
            <person name="Liolios K."/>
            <person name="Pagani I."/>
            <person name="Ivanova N."/>
            <person name="Mikhailova N."/>
            <person name="Pati A."/>
            <person name="Chen A."/>
            <person name="Palaniappan K."/>
            <person name="Land M."/>
            <person name="Hauser L."/>
            <person name="Pan C."/>
            <person name="Jeffries C.D."/>
            <person name="Detter J.C."/>
            <person name="Brambilla E.M."/>
            <person name="Rohde M."/>
            <person name="Djao O.D."/>
            <person name="Goker M."/>
            <person name="Sikorski J."/>
            <person name="Tindall B.J."/>
            <person name="Woyke T."/>
            <person name="Bristow J."/>
            <person name="Eisen J.A."/>
            <person name="Markowitz V."/>
            <person name="Hugenholtz P."/>
            <person name="Kyrpides N.C."/>
            <person name="Klenk H.P."/>
            <person name="Mavromatis K."/>
        </authorList>
    </citation>
    <scope>NUCLEOTIDE SEQUENCE [LARGE SCALE GENOMIC DNA]</scope>
    <source>
        <strain evidence="2">ATCC 29530 / DSM 19594 / LMG 11500 / NCIMB 11436 / LSU 4</strain>
    </source>
</reference>
<organism evidence="1 2">
    <name type="scientific">Runella slithyformis (strain ATCC 29530 / DSM 19594 / LMG 11500 / NCIMB 11436 / LSU 4)</name>
    <dbReference type="NCBI Taxonomy" id="761193"/>
    <lineage>
        <taxon>Bacteria</taxon>
        <taxon>Pseudomonadati</taxon>
        <taxon>Bacteroidota</taxon>
        <taxon>Cytophagia</taxon>
        <taxon>Cytophagales</taxon>
        <taxon>Spirosomataceae</taxon>
        <taxon>Runella</taxon>
    </lineage>
</organism>
<sequence length="89" mass="10866">MATPDVRCAIRRCILFIFPCLTNQRTSFDKKVLSDYARNDNDHAEEDKWCGRHCYECFVQNIRKKGFQNYIYRRQRNKVTYFLGYYYSI</sequence>
<dbReference type="Proteomes" id="UP000000493">
    <property type="component" value="Chromosome"/>
</dbReference>
<name>A0A7U4E6F3_RUNSL</name>
<gene>
    <name evidence="1" type="ordered locus">Runsl_2805</name>
</gene>
<dbReference type="KEGG" id="rsi:Runsl_2805"/>
<evidence type="ECO:0000313" key="2">
    <source>
        <dbReference type="Proteomes" id="UP000000493"/>
    </source>
</evidence>
<keyword evidence="2" id="KW-1185">Reference proteome</keyword>
<reference evidence="2" key="1">
    <citation type="submission" date="2011-06" db="EMBL/GenBank/DDBJ databases">
        <title>The complete genome of chromosome of Runella slithyformis DSM 19594.</title>
        <authorList>
            <consortium name="US DOE Joint Genome Institute (JGI-PGF)"/>
            <person name="Lucas S."/>
            <person name="Han J."/>
            <person name="Lapidus A."/>
            <person name="Bruce D."/>
            <person name="Goodwin L."/>
            <person name="Pitluck S."/>
            <person name="Peters L."/>
            <person name="Kyrpides N."/>
            <person name="Mavromatis K."/>
            <person name="Ivanova N."/>
            <person name="Ovchinnikova G."/>
            <person name="Zhang X."/>
            <person name="Misra M."/>
            <person name="Detter J.C."/>
            <person name="Tapia R."/>
            <person name="Han C."/>
            <person name="Land M."/>
            <person name="Hauser L."/>
            <person name="Markowitz V."/>
            <person name="Cheng J.-F."/>
            <person name="Hugenholtz P."/>
            <person name="Woyke T."/>
            <person name="Wu D."/>
            <person name="Tindall B."/>
            <person name="Faehrich R."/>
            <person name="Brambilla E."/>
            <person name="Klenk H.-P."/>
            <person name="Eisen J.A."/>
        </authorList>
    </citation>
    <scope>NUCLEOTIDE SEQUENCE [LARGE SCALE GENOMIC DNA]</scope>
    <source>
        <strain evidence="2">ATCC 29530 / DSM 19594 / LMG 11500 / NCIMB 11436 / LSU 4</strain>
    </source>
</reference>
<dbReference type="EMBL" id="CP002859">
    <property type="protein sequence ID" value="AEI49198.1"/>
    <property type="molecule type" value="Genomic_DNA"/>
</dbReference>